<proteinExistence type="predicted"/>
<sequence length="129" mass="14923">MNSSRSSKIFGLKKAHQQTLSFVVKIDRADQIMKIESEMEDCSLEELQSELPNQQPRFIVLNYLLKHPDCRVSYPMCLLFYGPSGCSTELQILYAGSRNHLVKECEFTKCLEIRDPEDITEDYLNSKLL</sequence>
<reference evidence="2" key="1">
    <citation type="submission" date="2022-11" db="UniProtKB">
        <authorList>
            <consortium name="WormBaseParasite"/>
        </authorList>
    </citation>
    <scope>IDENTIFICATION</scope>
</reference>
<evidence type="ECO:0000313" key="1">
    <source>
        <dbReference type="Proteomes" id="UP000887576"/>
    </source>
</evidence>
<organism evidence="1 2">
    <name type="scientific">Panagrolaimus sp. JU765</name>
    <dbReference type="NCBI Taxonomy" id="591449"/>
    <lineage>
        <taxon>Eukaryota</taxon>
        <taxon>Metazoa</taxon>
        <taxon>Ecdysozoa</taxon>
        <taxon>Nematoda</taxon>
        <taxon>Chromadorea</taxon>
        <taxon>Rhabditida</taxon>
        <taxon>Tylenchina</taxon>
        <taxon>Panagrolaimomorpha</taxon>
        <taxon>Panagrolaimoidea</taxon>
        <taxon>Panagrolaimidae</taxon>
        <taxon>Panagrolaimus</taxon>
    </lineage>
</organism>
<dbReference type="Proteomes" id="UP000887576">
    <property type="component" value="Unplaced"/>
</dbReference>
<accession>A0AC34PUB3</accession>
<dbReference type="WBParaSite" id="JU765_v2.g10024.t2">
    <property type="protein sequence ID" value="JU765_v2.g10024.t2"/>
    <property type="gene ID" value="JU765_v2.g10024"/>
</dbReference>
<protein>
    <submittedName>
        <fullName evidence="2">ADF-H domain-containing protein</fullName>
    </submittedName>
</protein>
<evidence type="ECO:0000313" key="2">
    <source>
        <dbReference type="WBParaSite" id="JU765_v2.g10024.t2"/>
    </source>
</evidence>
<name>A0AC34PUB3_9BILA</name>